<name>A0A0C2M0Q0_9RICK</name>
<dbReference type="RefSeq" id="WP_041077637.1">
    <property type="nucleotide sequence ID" value="NZ_JWSW01000002.1"/>
</dbReference>
<dbReference type="Proteomes" id="UP000031952">
    <property type="component" value="Unassembled WGS sequence"/>
</dbReference>
<accession>A0A0C2M0Q0</accession>
<proteinExistence type="predicted"/>
<organism evidence="1 2">
    <name type="scientific">Rickettsia asembonensis</name>
    <dbReference type="NCBI Taxonomy" id="1068590"/>
    <lineage>
        <taxon>Bacteria</taxon>
        <taxon>Pseudomonadati</taxon>
        <taxon>Pseudomonadota</taxon>
        <taxon>Alphaproteobacteria</taxon>
        <taxon>Rickettsiales</taxon>
        <taxon>Rickettsiaceae</taxon>
        <taxon>Rickettsieae</taxon>
        <taxon>Rickettsia</taxon>
        <taxon>spotted fever group</taxon>
    </lineage>
</organism>
<keyword evidence="2" id="KW-1185">Reference proteome</keyword>
<comment type="caution">
    <text evidence="1">The sequence shown here is derived from an EMBL/GenBank/DDBJ whole genome shotgun (WGS) entry which is preliminary data.</text>
</comment>
<protein>
    <submittedName>
        <fullName evidence="1">Uncharacterized protein</fullName>
    </submittedName>
</protein>
<evidence type="ECO:0000313" key="1">
    <source>
        <dbReference type="EMBL" id="KIJ89287.1"/>
    </source>
</evidence>
<gene>
    <name evidence="1" type="ORF">SB78_00435</name>
</gene>
<feature type="non-terminal residue" evidence="1">
    <location>
        <position position="108"/>
    </location>
</feature>
<evidence type="ECO:0000313" key="2">
    <source>
        <dbReference type="Proteomes" id="UP000031952"/>
    </source>
</evidence>
<dbReference type="AlphaFoldDB" id="A0A0C2M0Q0"/>
<sequence>MEDPDVIRARINQWAAEDNERARKAKKYGKSSDSGDGELLGALIVFTGYAVYQGAKVLGKAAIEGGKVAVKGSKIADQTAANAYKLHKGDIEIVSQDKDGNIMKVLRD</sequence>
<dbReference type="EMBL" id="JWSW01000002">
    <property type="protein sequence ID" value="KIJ89287.1"/>
    <property type="molecule type" value="Genomic_DNA"/>
</dbReference>
<reference evidence="1 2" key="1">
    <citation type="submission" date="2014-12" db="EMBL/GenBank/DDBJ databases">
        <title>Whole genome sequence of Candidatus Rickettsia asemboensis strain NMRCii isolated from cat fleas in west Kenya.</title>
        <authorList>
            <person name="Jima D."/>
            <person name="Luce-Fedrow A."/>
            <person name="Yang Y."/>
            <person name="Maina A.N."/>
            <person name="Snesrud E.C."/>
            <person name="Jarman R.G."/>
            <person name="Richards A.L."/>
            <person name="Hang J."/>
        </authorList>
    </citation>
    <scope>NUCLEOTIDE SEQUENCE [LARGE SCALE GENOMIC DNA]</scope>
    <source>
        <strain evidence="1 2">NMRCii</strain>
    </source>
</reference>